<name>A0ABR9FMD6_9GAMM</name>
<evidence type="ECO:0000313" key="2">
    <source>
        <dbReference type="Proteomes" id="UP000707245"/>
    </source>
</evidence>
<evidence type="ECO:0000313" key="1">
    <source>
        <dbReference type="EMBL" id="MBE0457996.1"/>
    </source>
</evidence>
<reference evidence="1 2" key="1">
    <citation type="submission" date="2020-07" db="EMBL/GenBank/DDBJ databases">
        <title>Halophilic bacteria isolated from french cheeses.</title>
        <authorList>
            <person name="Kothe C.I."/>
            <person name="Farah-Kraiem B."/>
            <person name="Renault P."/>
            <person name="Dridi B."/>
        </authorList>
    </citation>
    <scope>NUCLEOTIDE SEQUENCE [LARGE SCALE GENOMIC DNA]</scope>
    <source>
        <strain evidence="1 2">FME14</strain>
    </source>
</reference>
<accession>A0ABR9FMD6</accession>
<sequence>MKEEEYIERNYRIKLRCDSKYLKIESISHNYQLGHMQMRFIDGKLEIRDLWINNNQVYQ</sequence>
<protein>
    <submittedName>
        <fullName evidence="1">Uncharacterized protein</fullName>
    </submittedName>
</protein>
<dbReference type="RefSeq" id="WP_036973933.1">
    <property type="nucleotide sequence ID" value="NZ_JBQELX010000142.1"/>
</dbReference>
<proteinExistence type="predicted"/>
<dbReference type="Proteomes" id="UP000707245">
    <property type="component" value="Unassembled WGS sequence"/>
</dbReference>
<keyword evidence="2" id="KW-1185">Reference proteome</keyword>
<dbReference type="EMBL" id="RRZA01000030">
    <property type="protein sequence ID" value="MBE0457996.1"/>
    <property type="molecule type" value="Genomic_DNA"/>
</dbReference>
<organism evidence="1 2">
    <name type="scientific">Pseudoalteromonas prydzensis</name>
    <dbReference type="NCBI Taxonomy" id="182141"/>
    <lineage>
        <taxon>Bacteria</taxon>
        <taxon>Pseudomonadati</taxon>
        <taxon>Pseudomonadota</taxon>
        <taxon>Gammaproteobacteria</taxon>
        <taxon>Alteromonadales</taxon>
        <taxon>Pseudoalteromonadaceae</taxon>
        <taxon>Pseudoalteromonas</taxon>
    </lineage>
</organism>
<gene>
    <name evidence="1" type="ORF">EI167_11150</name>
</gene>
<comment type="caution">
    <text evidence="1">The sequence shown here is derived from an EMBL/GenBank/DDBJ whole genome shotgun (WGS) entry which is preliminary data.</text>
</comment>